<feature type="compositionally biased region" description="Basic and acidic residues" evidence="1">
    <location>
        <begin position="586"/>
        <end position="597"/>
    </location>
</feature>
<feature type="domain" description="NADH:ubiquinone oxidoreductase intermediate-associated protein 30" evidence="2">
    <location>
        <begin position="250"/>
        <end position="411"/>
    </location>
</feature>
<evidence type="ECO:0000256" key="1">
    <source>
        <dbReference type="SAM" id="MobiDB-lite"/>
    </source>
</evidence>
<dbReference type="Pfam" id="PF13460">
    <property type="entry name" value="NAD_binding_10"/>
    <property type="match status" value="1"/>
</dbReference>
<reference evidence="4 5" key="1">
    <citation type="submission" date="2024-06" db="EMBL/GenBank/DDBJ databases">
        <authorList>
            <person name="Kraege A."/>
            <person name="Thomma B."/>
        </authorList>
    </citation>
    <scope>NUCLEOTIDE SEQUENCE [LARGE SCALE GENOMIC DNA]</scope>
</reference>
<proteinExistence type="predicted"/>
<dbReference type="EMBL" id="CAXHTA020000006">
    <property type="protein sequence ID" value="CAL5221994.1"/>
    <property type="molecule type" value="Genomic_DNA"/>
</dbReference>
<dbReference type="InterPro" id="IPR016040">
    <property type="entry name" value="NAD(P)-bd_dom"/>
</dbReference>
<dbReference type="PANTHER" id="PTHR15020">
    <property type="entry name" value="FLAVIN REDUCTASE-RELATED"/>
    <property type="match status" value="1"/>
</dbReference>
<accession>A0ABP1FPZ0</accession>
<dbReference type="Gene3D" id="3.40.50.720">
    <property type="entry name" value="NAD(P)-binding Rossmann-like Domain"/>
    <property type="match status" value="2"/>
</dbReference>
<feature type="compositionally biased region" description="Pro residues" evidence="1">
    <location>
        <begin position="573"/>
        <end position="584"/>
    </location>
</feature>
<evidence type="ECO:0000313" key="4">
    <source>
        <dbReference type="EMBL" id="CAL5221994.1"/>
    </source>
</evidence>
<dbReference type="SUPFAM" id="SSF51735">
    <property type="entry name" value="NAD(P)-binding Rossmann-fold domains"/>
    <property type="match status" value="1"/>
</dbReference>
<evidence type="ECO:0000313" key="5">
    <source>
        <dbReference type="Proteomes" id="UP001497392"/>
    </source>
</evidence>
<keyword evidence="5" id="KW-1185">Reference proteome</keyword>
<evidence type="ECO:0000259" key="3">
    <source>
        <dbReference type="Pfam" id="PF13460"/>
    </source>
</evidence>
<gene>
    <name evidence="4" type="primary">g4282</name>
    <name evidence="4" type="ORF">VP750_LOCUS3653</name>
</gene>
<dbReference type="SUPFAM" id="SSF49785">
    <property type="entry name" value="Galactose-binding domain-like"/>
    <property type="match status" value="1"/>
</dbReference>
<dbReference type="InterPro" id="IPR013857">
    <property type="entry name" value="NADH-UbQ_OxRdtase-assoc_prot30"/>
</dbReference>
<organism evidence="4 5">
    <name type="scientific">Coccomyxa viridis</name>
    <dbReference type="NCBI Taxonomy" id="1274662"/>
    <lineage>
        <taxon>Eukaryota</taxon>
        <taxon>Viridiplantae</taxon>
        <taxon>Chlorophyta</taxon>
        <taxon>core chlorophytes</taxon>
        <taxon>Trebouxiophyceae</taxon>
        <taxon>Trebouxiophyceae incertae sedis</taxon>
        <taxon>Coccomyxaceae</taxon>
        <taxon>Coccomyxa</taxon>
    </lineage>
</organism>
<dbReference type="PANTHER" id="PTHR15020:SF11">
    <property type="entry name" value="OS06G0360300 PROTEIN"/>
    <property type="match status" value="1"/>
</dbReference>
<comment type="caution">
    <text evidence="4">The sequence shown here is derived from an EMBL/GenBank/DDBJ whole genome shotgun (WGS) entry which is preliminary data.</text>
</comment>
<dbReference type="InterPro" id="IPR008979">
    <property type="entry name" value="Galactose-bd-like_sf"/>
</dbReference>
<sequence>MSHNFYPLDGVALDEMCNKVPIKDNKAGKLLLGFASSLATDADTERLIPRAALSFGSIPQQALIAGGAVVALGVGTLVWGLTQKAQQLSSMTEYEASAGSLVSELPPREDAVLVFGSTGKLGRQVVLQLVENGRTVVAAARDASKAQEVFKELGLDEGLNKGSGKGVLAIEGGIDITNPATLKAQLWRGVTQVVCAVGPIFGRTSDGNMGYLDNMTSERVDAEGVKNVAAAAKEHIKAKDRKATTVVSMGSEQDIGRWERLDDVIMGGQSSSTLRATEDGAALFSGDLVIEGGGFCGARTKGMDLDLSAYDGIALQVEGDGQTYKLNLKTADQENVPEDTFQATFDTVAGQQTTVHLPWRQFVPVKRARVDPSAAPLDPSKTRQLGLVLSRFEFNGLANPNYKAGRFSLKIMKGIQAYTEPRPALVFITSAGVERNAIIGDDEVARKKDIPIVQLNPGGTLNHKYAGEWAVRSAELPYTVIRSTGLTSEDEDKPWVLEAQQGDRISGKISRKEVASVAVSALSTEASIGKTVEIRRSEAGGDKGKGSTAKDLERLFLIAQEDRHRPRIGLSPLPMPVPPPPPPSESRTKEILSDERVQAAQKAGRGGRVRSEEESAAASSVTVVGKDDSRAQAAPAQNGSKPAQNGSKPSQAQNGSRGNGQSTSGSAPENVQSARQWIGEWRAEQEADPVSARQ</sequence>
<feature type="domain" description="NAD(P)-binding" evidence="3">
    <location>
        <begin position="432"/>
        <end position="524"/>
    </location>
</feature>
<dbReference type="Pfam" id="PF08547">
    <property type="entry name" value="CIA30"/>
    <property type="match status" value="1"/>
</dbReference>
<dbReference type="InterPro" id="IPR036291">
    <property type="entry name" value="NAD(P)-bd_dom_sf"/>
</dbReference>
<evidence type="ECO:0000259" key="2">
    <source>
        <dbReference type="Pfam" id="PF08547"/>
    </source>
</evidence>
<feature type="compositionally biased region" description="Polar residues" evidence="1">
    <location>
        <begin position="635"/>
        <end position="675"/>
    </location>
</feature>
<protein>
    <submittedName>
        <fullName evidence="4">G4282 protein</fullName>
    </submittedName>
</protein>
<name>A0ABP1FPZ0_9CHLO</name>
<feature type="region of interest" description="Disordered" evidence="1">
    <location>
        <begin position="563"/>
        <end position="694"/>
    </location>
</feature>
<dbReference type="Proteomes" id="UP001497392">
    <property type="component" value="Unassembled WGS sequence"/>
</dbReference>